<dbReference type="AlphaFoldDB" id="A0A1U9VNX0"/>
<feature type="region of interest" description="Disordered" evidence="1">
    <location>
        <begin position="1"/>
        <end position="20"/>
    </location>
</feature>
<name>A0A1U9VNX0_9RALS</name>
<evidence type="ECO:0000313" key="2">
    <source>
        <dbReference type="EMBL" id="AQW32013.1"/>
    </source>
</evidence>
<dbReference type="Pfam" id="PF06516">
    <property type="entry name" value="NUP"/>
    <property type="match status" value="1"/>
</dbReference>
<dbReference type="PIRSF" id="PIRSF013171">
    <property type="entry name" value="Pur_nuclsid_perm"/>
    <property type="match status" value="1"/>
</dbReference>
<reference evidence="2 3" key="1">
    <citation type="submission" date="2017-02" db="EMBL/GenBank/DDBJ databases">
        <title>Blood Disease Bacterium A2-HR MARDI.</title>
        <authorList>
            <person name="Badrun R."/>
            <person name="Abu Bakar N."/>
            <person name="Laboh R."/>
        </authorList>
    </citation>
    <scope>NUCLEOTIDE SEQUENCE [LARGE SCALE GENOMIC DNA]</scope>
    <source>
        <strain evidence="2 3">A2-HR MARDI</strain>
        <plasmid evidence="3">Plasmid</plasmid>
    </source>
</reference>
<dbReference type="PANTHER" id="PTHR38643:SF1">
    <property type="entry name" value="PURINE NUCLEOSIDE PERMEASE C285.05-RELATED"/>
    <property type="match status" value="1"/>
</dbReference>
<dbReference type="EMBL" id="CP019912">
    <property type="protein sequence ID" value="AQW32013.1"/>
    <property type="molecule type" value="Genomic_DNA"/>
</dbReference>
<dbReference type="Proteomes" id="UP000189628">
    <property type="component" value="Plasmid unnamed"/>
</dbReference>
<protein>
    <submittedName>
        <fullName evidence="2">Purine nucleoside permease</fullName>
    </submittedName>
</protein>
<dbReference type="RefSeq" id="WP_078223426.1">
    <property type="nucleotide sequence ID" value="NZ_CP019912.1"/>
</dbReference>
<evidence type="ECO:0000256" key="1">
    <source>
        <dbReference type="SAM" id="MobiDB-lite"/>
    </source>
</evidence>
<dbReference type="GO" id="GO:0009116">
    <property type="term" value="P:nucleoside metabolic process"/>
    <property type="evidence" value="ECO:0007669"/>
    <property type="project" value="InterPro"/>
</dbReference>
<organism evidence="2 3">
    <name type="scientific">blood disease bacterium A2-HR MARDI</name>
    <dbReference type="NCBI Taxonomy" id="1944648"/>
    <lineage>
        <taxon>Bacteria</taxon>
        <taxon>Pseudomonadati</taxon>
        <taxon>Pseudomonadota</taxon>
        <taxon>Betaproteobacteria</taxon>
        <taxon>Burkholderiales</taxon>
        <taxon>Burkholderiaceae</taxon>
        <taxon>Ralstonia</taxon>
        <taxon>Ralstonia solanacearum species complex</taxon>
    </lineage>
</organism>
<sequence>MSVLSEQVDARPPQPPSARRGKRLLRAIAAGTLLAAGIGASTQPVAQQAPESHARRVKVLIISMFAPEAQPWIDQLGLTQAVPGLSIDYPNVHCNASDVCQLTTGMGKANAASSVSALIYSGQFDLSRTYFLVAGIAGIDPSQGTVGSAAWARYAVDYGLSHEIDAREMPAAWPYGYFGIGTKGPGEKPPMDYRTEVFQLNETLLQKAYTLSKPVTLEDSPEAIAFRKHYTYAPANQPPAVIQCDVASADTWWAGRNLGQRARDWAKTMTDGKGTYCTTAQEDNATLEVLTRGARAGKVDFSRIALLRAGSDFDRPYDGQSASDGLVNYAQQGGFVPATHNLVNAAKPLLDDIVQRWPQWAQGVPAN</sequence>
<geneLocation type="plasmid" evidence="2">
    <name>unnamed</name>
</geneLocation>
<evidence type="ECO:0000313" key="3">
    <source>
        <dbReference type="Proteomes" id="UP000189628"/>
    </source>
</evidence>
<gene>
    <name evidence="2" type="ORF">B0B51_19120</name>
</gene>
<accession>A0A1U9VNX0</accession>
<dbReference type="InterPro" id="IPR035994">
    <property type="entry name" value="Nucleoside_phosphorylase_sf"/>
</dbReference>
<keyword evidence="2" id="KW-0614">Plasmid</keyword>
<dbReference type="Gene3D" id="3.40.50.1580">
    <property type="entry name" value="Nucleoside phosphorylase domain"/>
    <property type="match status" value="1"/>
</dbReference>
<dbReference type="PANTHER" id="PTHR38643">
    <property type="entry name" value="PURINE NUCLEOSIDE PERMEASE C285.05-RELATED"/>
    <property type="match status" value="1"/>
</dbReference>
<dbReference type="InterPro" id="IPR009486">
    <property type="entry name" value="Pur_nuclsid_perm"/>
</dbReference>
<dbReference type="GO" id="GO:0055085">
    <property type="term" value="P:transmembrane transport"/>
    <property type="evidence" value="ECO:0007669"/>
    <property type="project" value="InterPro"/>
</dbReference>
<proteinExistence type="predicted"/>
<dbReference type="GO" id="GO:0003824">
    <property type="term" value="F:catalytic activity"/>
    <property type="evidence" value="ECO:0007669"/>
    <property type="project" value="InterPro"/>
</dbReference>